<reference evidence="2" key="1">
    <citation type="journal article" date="2014" name="Front. Microbiol.">
        <title>High frequency of phylogenetically diverse reductive dehalogenase-homologous genes in deep subseafloor sedimentary metagenomes.</title>
        <authorList>
            <person name="Kawai M."/>
            <person name="Futagami T."/>
            <person name="Toyoda A."/>
            <person name="Takaki Y."/>
            <person name="Nishi S."/>
            <person name="Hori S."/>
            <person name="Arai W."/>
            <person name="Tsubouchi T."/>
            <person name="Morono Y."/>
            <person name="Uchiyama I."/>
            <person name="Ito T."/>
            <person name="Fujiyama A."/>
            <person name="Inagaki F."/>
            <person name="Takami H."/>
        </authorList>
    </citation>
    <scope>NUCLEOTIDE SEQUENCE</scope>
    <source>
        <strain evidence="2">Expedition CK06-06</strain>
    </source>
</reference>
<evidence type="ECO:0000313" key="2">
    <source>
        <dbReference type="EMBL" id="GAI66781.1"/>
    </source>
</evidence>
<feature type="coiled-coil region" evidence="1">
    <location>
        <begin position="50"/>
        <end position="84"/>
    </location>
</feature>
<name>X1RIH2_9ZZZZ</name>
<sequence>MQVKKAHLTKPYFLKRIWNQLLGIHFREKDNVIDLLKEESIESKIKISNILAEHEKERDLEEQYELTEEELAELERNYTLNDLENKIEELRKKSYPRRLKEWEKENE</sequence>
<comment type="caution">
    <text evidence="2">The sequence shown here is derived from an EMBL/GenBank/DDBJ whole genome shotgun (WGS) entry which is preliminary data.</text>
</comment>
<dbReference type="EMBL" id="BARW01000612">
    <property type="protein sequence ID" value="GAI66781.1"/>
    <property type="molecule type" value="Genomic_DNA"/>
</dbReference>
<gene>
    <name evidence="2" type="ORF">S12H4_02482</name>
</gene>
<keyword evidence="1" id="KW-0175">Coiled coil</keyword>
<evidence type="ECO:0000256" key="1">
    <source>
        <dbReference type="SAM" id="Coils"/>
    </source>
</evidence>
<protein>
    <submittedName>
        <fullName evidence="2">Uncharacterized protein</fullName>
    </submittedName>
</protein>
<dbReference type="AlphaFoldDB" id="X1RIH2"/>
<proteinExistence type="predicted"/>
<accession>X1RIH2</accession>
<organism evidence="2">
    <name type="scientific">marine sediment metagenome</name>
    <dbReference type="NCBI Taxonomy" id="412755"/>
    <lineage>
        <taxon>unclassified sequences</taxon>
        <taxon>metagenomes</taxon>
        <taxon>ecological metagenomes</taxon>
    </lineage>
</organism>